<dbReference type="InterPro" id="IPR001005">
    <property type="entry name" value="SANT/Myb"/>
</dbReference>
<feature type="region of interest" description="Disordered" evidence="1">
    <location>
        <begin position="902"/>
        <end position="1014"/>
    </location>
</feature>
<dbReference type="PANTHER" id="PTHR13992">
    <property type="entry name" value="NUCLEAR RECEPTOR CO-REPRESSOR RELATED NCOR"/>
    <property type="match status" value="1"/>
</dbReference>
<reference evidence="5 6" key="1">
    <citation type="submission" date="2009-08" db="EMBL/GenBank/DDBJ databases">
        <title>The Genome Sequence of Spizellomyces punctatus strain DAOM BR117.</title>
        <authorList>
            <consortium name="The Broad Institute Genome Sequencing Platform"/>
            <person name="Russ C."/>
            <person name="Cuomo C."/>
            <person name="Shea T."/>
            <person name="Young S.K."/>
            <person name="Zeng Q."/>
            <person name="Koehrsen M."/>
            <person name="Haas B."/>
            <person name="Borodovsky M."/>
            <person name="Guigo R."/>
            <person name="Alvarado L."/>
            <person name="Berlin A."/>
            <person name="Bochicchio J."/>
            <person name="Borenstein D."/>
            <person name="Chapman S."/>
            <person name="Chen Z."/>
            <person name="Engels R."/>
            <person name="Freedman E."/>
            <person name="Gellesch M."/>
            <person name="Goldberg J."/>
            <person name="Griggs A."/>
            <person name="Gujja S."/>
            <person name="Heiman D."/>
            <person name="Hepburn T."/>
            <person name="Howarth C."/>
            <person name="Jen D."/>
            <person name="Larson L."/>
            <person name="Lewis B."/>
            <person name="Mehta T."/>
            <person name="Park D."/>
            <person name="Pearson M."/>
            <person name="Roberts A."/>
            <person name="Saif S."/>
            <person name="Shenoy N."/>
            <person name="Sisk P."/>
            <person name="Stolte C."/>
            <person name="Sykes S."/>
            <person name="Thomson T."/>
            <person name="Walk T."/>
            <person name="White J."/>
            <person name="Yandava C."/>
            <person name="Burger G."/>
            <person name="Gray M.W."/>
            <person name="Holland P.W.H."/>
            <person name="King N."/>
            <person name="Lang F.B.F."/>
            <person name="Roger A.J."/>
            <person name="Ruiz-Trillo I."/>
            <person name="Lander E."/>
            <person name="Nusbaum C."/>
        </authorList>
    </citation>
    <scope>NUCLEOTIDE SEQUENCE [LARGE SCALE GENOMIC DNA]</scope>
    <source>
        <strain evidence="5 6">DAOM BR117</strain>
    </source>
</reference>
<sequence length="1426" mass="160959">MNRRLEPYRDAPRERIVHSARHRPESQYGQRPAIERPFEYEEDDLQRRHRRSLPNESHLRDGALERPLAHRESEPGRLDVDYARSFSEGRMGDVSRYGAPVGRNDVEFGRSNDRTVPATFREGGEREFTTPVAPSAHPREHDSGYSRGYPSSSYRDPRDMEHGREPYRYREPVGGTLLRDTRDVRMFPSKRPSLELKPREFPVGHPERESRYRDYPQPFPDARTRPAPSDVINPFREYPHPWDRAEIPEDVRGWSRNEAQDLERHELWDDYRGDKFGGYRSMADPPERGRDIRPDVEREREAAFRGYSRERVQSHRFQSHPASIREAHNDPLNSELDKHLPMTPNANYRSGTDFRSVRPSPYQPRTETTVSPGSAHDIWQPTERPPFTSRGSSDRSQEGSLRGEVGFRAGFGGPPPKVYDPSPEKSDDKTAPVLTSPHPANPAWQKPTSENRFSYFSRDVPELPLDRAQPRRADKGVEQNEEEEASLPRDRHAVEETASSVITPDTPSATRKASLNESSQSLERLARLEDEIAEYKELLALVKEQAGTKRDDNVAGPNIKTENDDEPAWESDTHQRSGSPAANEDGMDVDFSVEENDGESGSDGDVGERDTDKELQLWERITRKNRRRARQVRKNMCKRTDAKVFYLPIKGLYTEPCDYNFYLPNTEIHATIRALVSQKICHRFSQNGEKRASLRQEYKERLGEWRRTSELIEQDEARKKRKLGKTGGTVLGNTSTTVTFAATSSGSNAGGLYTRGSRRTATFTSDTVRTEAEFQYALALLGNVDDDPTDHDPARSAVEPPMVMDPLQRKLLCFRNYNDLVYDPVRDLERYNARLTMTWTDTEQRIFKEKILQYGKNFHSISTHLPHKTPRQCVDYYYREKNHLNLKHAIKRAMSRAKRRAAAARKAGKEIGTEGPSYLLLPTGAASAKDSPTSAGGRRGAGRPKEAPPGRVVKMADETTGDNGRRGSRSRIRVDGQEIPGDQSDIEDASKRRKGPPSTKVMHSGEVTELGSGRAFEKSRKEVVFEITPDAGKYDTPDVTRTPATTHHKTKARTVPAADLELPDVIEGDDSTTERGVEDFGEASPYGSLDSPMPSPRTALKGLAQSEDVALSDMKQRKRHGRRRETEDTVKSSSGDLLDADVVDVGRSSPQPKRTISYWNSEETVAFKDAYKEYGTNWELVARHVGSKSAKQAQNYYKKNQLELDRLLEETRARSVDAFRVDELGSRSYFTARHRLLHESAQRGSPAILDLSPPSFQRVADMLSLDDSSEEAQEPVIRRTKTGGLLDAVPKTTNVHVKTSGSMDNIDEVAAQLDIKAEVMLQSMSLPDHLPLAPVYYHPSLTRENRPHPQQAAAAAAAQRVAKAVQHSVHPYVENFVRMQRQQGPPTSPSSNTHSVPVPQATTPGSQLGNIGNIAITRFLRPFASE</sequence>
<feature type="compositionally biased region" description="Acidic residues" evidence="1">
    <location>
        <begin position="585"/>
        <end position="602"/>
    </location>
</feature>
<accession>A0A0L0HQ35</accession>
<evidence type="ECO:0000256" key="1">
    <source>
        <dbReference type="SAM" id="MobiDB-lite"/>
    </source>
</evidence>
<feature type="region of interest" description="Disordered" evidence="1">
    <location>
        <begin position="1033"/>
        <end position="1053"/>
    </location>
</feature>
<feature type="region of interest" description="Disordered" evidence="1">
    <location>
        <begin position="549"/>
        <end position="613"/>
    </location>
</feature>
<evidence type="ECO:0000259" key="3">
    <source>
        <dbReference type="PROSITE" id="PS51293"/>
    </source>
</evidence>
<feature type="compositionally biased region" description="Basic and acidic residues" evidence="1">
    <location>
        <begin position="323"/>
        <end position="340"/>
    </location>
</feature>
<evidence type="ECO:0000259" key="2">
    <source>
        <dbReference type="PROSITE" id="PS50090"/>
    </source>
</evidence>
<evidence type="ECO:0008006" key="7">
    <source>
        <dbReference type="Google" id="ProtNLM"/>
    </source>
</evidence>
<dbReference type="Proteomes" id="UP000053201">
    <property type="component" value="Unassembled WGS sequence"/>
</dbReference>
<evidence type="ECO:0000259" key="4">
    <source>
        <dbReference type="PROSITE" id="PS51294"/>
    </source>
</evidence>
<feature type="domain" description="HTH myb-type" evidence="4">
    <location>
        <begin position="838"/>
        <end position="885"/>
    </location>
</feature>
<feature type="region of interest" description="Disordered" evidence="1">
    <location>
        <begin position="275"/>
        <end position="520"/>
    </location>
</feature>
<feature type="compositionally biased region" description="Basic and acidic residues" evidence="1">
    <location>
        <begin position="285"/>
        <end position="313"/>
    </location>
</feature>
<dbReference type="OMA" id="LFCEGFC"/>
<dbReference type="OrthoDB" id="10258692at2759"/>
<feature type="compositionally biased region" description="Polar residues" evidence="1">
    <location>
        <begin position="497"/>
        <end position="520"/>
    </location>
</feature>
<feature type="compositionally biased region" description="Basic and acidic residues" evidence="1">
    <location>
        <begin position="155"/>
        <end position="171"/>
    </location>
</feature>
<feature type="compositionally biased region" description="Basic and acidic residues" evidence="1">
    <location>
        <begin position="486"/>
        <end position="495"/>
    </location>
</feature>
<gene>
    <name evidence="5" type="ORF">SPPG_02211</name>
</gene>
<dbReference type="EMBL" id="KQ257452">
    <property type="protein sequence ID" value="KND03148.1"/>
    <property type="molecule type" value="Genomic_DNA"/>
</dbReference>
<protein>
    <recommendedName>
        <fullName evidence="7">SANT domain-containing protein</fullName>
    </recommendedName>
</protein>
<feature type="region of interest" description="Disordered" evidence="1">
    <location>
        <begin position="1066"/>
        <end position="1151"/>
    </location>
</feature>
<dbReference type="VEuPathDB" id="FungiDB:SPPG_02211"/>
<feature type="region of interest" description="Disordered" evidence="1">
    <location>
        <begin position="1"/>
        <end position="240"/>
    </location>
</feature>
<dbReference type="SUPFAM" id="SSF46689">
    <property type="entry name" value="Homeodomain-like"/>
    <property type="match status" value="2"/>
</dbReference>
<dbReference type="eggNOG" id="KOG1878">
    <property type="taxonomic scope" value="Eukaryota"/>
</dbReference>
<dbReference type="InterPro" id="IPR017930">
    <property type="entry name" value="Myb_dom"/>
</dbReference>
<feature type="compositionally biased region" description="Basic and acidic residues" evidence="1">
    <location>
        <begin position="192"/>
        <end position="214"/>
    </location>
</feature>
<dbReference type="InParanoid" id="A0A0L0HQ35"/>
<keyword evidence="6" id="KW-1185">Reference proteome</keyword>
<dbReference type="Gene3D" id="1.10.10.60">
    <property type="entry name" value="Homeodomain-like"/>
    <property type="match status" value="2"/>
</dbReference>
<feature type="region of interest" description="Disordered" evidence="1">
    <location>
        <begin position="1381"/>
        <end position="1409"/>
    </location>
</feature>
<feature type="domain" description="Myb-like" evidence="2">
    <location>
        <begin position="1151"/>
        <end position="1201"/>
    </location>
</feature>
<dbReference type="CDD" id="cd00167">
    <property type="entry name" value="SANT"/>
    <property type="match status" value="1"/>
</dbReference>
<feature type="compositionally biased region" description="Basic and acidic residues" evidence="1">
    <location>
        <begin position="459"/>
        <end position="478"/>
    </location>
</feature>
<feature type="domain" description="SANT" evidence="3">
    <location>
        <begin position="834"/>
        <end position="885"/>
    </location>
</feature>
<dbReference type="InterPro" id="IPR017884">
    <property type="entry name" value="SANT_dom"/>
</dbReference>
<feature type="domain" description="SANT" evidence="3">
    <location>
        <begin position="1159"/>
        <end position="1205"/>
    </location>
</feature>
<feature type="compositionally biased region" description="Basic and acidic residues" evidence="1">
    <location>
        <begin position="104"/>
        <end position="113"/>
    </location>
</feature>
<organism evidence="5 6">
    <name type="scientific">Spizellomyces punctatus (strain DAOM BR117)</name>
    <dbReference type="NCBI Taxonomy" id="645134"/>
    <lineage>
        <taxon>Eukaryota</taxon>
        <taxon>Fungi</taxon>
        <taxon>Fungi incertae sedis</taxon>
        <taxon>Chytridiomycota</taxon>
        <taxon>Chytridiomycota incertae sedis</taxon>
        <taxon>Chytridiomycetes</taxon>
        <taxon>Spizellomycetales</taxon>
        <taxon>Spizellomycetaceae</taxon>
        <taxon>Spizellomyces</taxon>
    </lineage>
</organism>
<name>A0A0L0HQ35_SPIPD</name>
<dbReference type="GeneID" id="27685814"/>
<dbReference type="Pfam" id="PF00249">
    <property type="entry name" value="Myb_DNA-binding"/>
    <property type="match status" value="2"/>
</dbReference>
<dbReference type="PANTHER" id="PTHR13992:SF39">
    <property type="entry name" value="SMRTER, ISOFORM G"/>
    <property type="match status" value="1"/>
</dbReference>
<dbReference type="GO" id="GO:0006357">
    <property type="term" value="P:regulation of transcription by RNA polymerase II"/>
    <property type="evidence" value="ECO:0007669"/>
    <property type="project" value="TreeGrafter"/>
</dbReference>
<dbReference type="STRING" id="645134.A0A0L0HQ35"/>
<dbReference type="PROSITE" id="PS51293">
    <property type="entry name" value="SANT"/>
    <property type="match status" value="2"/>
</dbReference>
<feature type="compositionally biased region" description="Low complexity" evidence="1">
    <location>
        <begin position="145"/>
        <end position="154"/>
    </location>
</feature>
<dbReference type="InterPro" id="IPR051571">
    <property type="entry name" value="N-CoR_corepressor"/>
</dbReference>
<feature type="compositionally biased region" description="Basic and acidic residues" evidence="1">
    <location>
        <begin position="57"/>
        <end position="82"/>
    </location>
</feature>
<dbReference type="InterPro" id="IPR009057">
    <property type="entry name" value="Homeodomain-like_sf"/>
</dbReference>
<feature type="compositionally biased region" description="Polar residues" evidence="1">
    <location>
        <begin position="363"/>
        <end position="372"/>
    </location>
</feature>
<evidence type="ECO:0000313" key="5">
    <source>
        <dbReference type="EMBL" id="KND03148.1"/>
    </source>
</evidence>
<dbReference type="GO" id="GO:0034967">
    <property type="term" value="C:Set3 complex"/>
    <property type="evidence" value="ECO:0007669"/>
    <property type="project" value="TreeGrafter"/>
</dbReference>
<dbReference type="RefSeq" id="XP_016611187.1">
    <property type="nucleotide sequence ID" value="XM_016750505.1"/>
</dbReference>
<evidence type="ECO:0000313" key="6">
    <source>
        <dbReference type="Proteomes" id="UP000053201"/>
    </source>
</evidence>
<dbReference type="PROSITE" id="PS51294">
    <property type="entry name" value="HTH_MYB"/>
    <property type="match status" value="1"/>
</dbReference>
<dbReference type="SMART" id="SM00717">
    <property type="entry name" value="SANT"/>
    <property type="match status" value="2"/>
</dbReference>
<dbReference type="PROSITE" id="PS50090">
    <property type="entry name" value="MYB_LIKE"/>
    <property type="match status" value="1"/>
</dbReference>
<proteinExistence type="predicted"/>
<feature type="compositionally biased region" description="Basic and acidic residues" evidence="1">
    <location>
        <begin position="1"/>
        <end position="25"/>
    </location>
</feature>